<organism evidence="1 2">
    <name type="scientific">Phytophthora nicotianae P1569</name>
    <dbReference type="NCBI Taxonomy" id="1317065"/>
    <lineage>
        <taxon>Eukaryota</taxon>
        <taxon>Sar</taxon>
        <taxon>Stramenopiles</taxon>
        <taxon>Oomycota</taxon>
        <taxon>Peronosporomycetes</taxon>
        <taxon>Peronosporales</taxon>
        <taxon>Peronosporaceae</taxon>
        <taxon>Phytophthora</taxon>
    </lineage>
</organism>
<name>V9EAN0_PHYNI</name>
<evidence type="ECO:0000313" key="1">
    <source>
        <dbReference type="EMBL" id="ETI36174.1"/>
    </source>
</evidence>
<dbReference type="EMBL" id="ANIZ01003054">
    <property type="protein sequence ID" value="ETI36174.1"/>
    <property type="molecule type" value="Genomic_DNA"/>
</dbReference>
<dbReference type="AlphaFoldDB" id="V9EAN0"/>
<comment type="caution">
    <text evidence="1">The sequence shown here is derived from an EMBL/GenBank/DDBJ whole genome shotgun (WGS) entry which is preliminary data.</text>
</comment>
<protein>
    <submittedName>
        <fullName evidence="1">Uncharacterized protein</fullName>
    </submittedName>
</protein>
<dbReference type="Proteomes" id="UP000018721">
    <property type="component" value="Unassembled WGS sequence"/>
</dbReference>
<gene>
    <name evidence="1" type="ORF">F443_17651</name>
</gene>
<sequence length="159" mass="17537">MEIKKRRVPPTSVVAAAPDADNVARAQQAKILKITTRKTYSSKLNCLSEWHSLHYPDCVSKEDGRTKIKLPFEKSVVLEFIGSVCFVATELDKMDSNTGELGVPLSSSCVKGYINALVDLYKNEQNILSPDTDRAEGYGKLINDLSKRGLMKISEASSI</sequence>
<keyword evidence="2" id="KW-1185">Reference proteome</keyword>
<proteinExistence type="predicted"/>
<reference evidence="1 2" key="1">
    <citation type="submission" date="2013-11" db="EMBL/GenBank/DDBJ databases">
        <title>The Genome Sequence of Phytophthora parasitica P1569.</title>
        <authorList>
            <consortium name="The Broad Institute Genomics Platform"/>
            <person name="Russ C."/>
            <person name="Tyler B."/>
            <person name="Panabieres F."/>
            <person name="Shan W."/>
            <person name="Tripathy S."/>
            <person name="Grunwald N."/>
            <person name="Machado M."/>
            <person name="Johnson C.S."/>
            <person name="Arredondo F."/>
            <person name="Hong C."/>
            <person name="Coffey M."/>
            <person name="Young S.K."/>
            <person name="Zeng Q."/>
            <person name="Gargeya S."/>
            <person name="Fitzgerald M."/>
            <person name="Abouelleil A."/>
            <person name="Alvarado L."/>
            <person name="Chapman S.B."/>
            <person name="Gainer-Dewar J."/>
            <person name="Goldberg J."/>
            <person name="Griggs A."/>
            <person name="Gujja S."/>
            <person name="Hansen M."/>
            <person name="Howarth C."/>
            <person name="Imamovic A."/>
            <person name="Ireland A."/>
            <person name="Larimer J."/>
            <person name="McCowan C."/>
            <person name="Murphy C."/>
            <person name="Pearson M."/>
            <person name="Poon T.W."/>
            <person name="Priest M."/>
            <person name="Roberts A."/>
            <person name="Saif S."/>
            <person name="Shea T."/>
            <person name="Sykes S."/>
            <person name="Wortman J."/>
            <person name="Nusbaum C."/>
            <person name="Birren B."/>
        </authorList>
    </citation>
    <scope>NUCLEOTIDE SEQUENCE [LARGE SCALE GENOMIC DNA]</scope>
    <source>
        <strain evidence="1 2">P1569</strain>
    </source>
</reference>
<dbReference type="HOGENOM" id="CLU_1664176_0_0_1"/>
<evidence type="ECO:0000313" key="2">
    <source>
        <dbReference type="Proteomes" id="UP000018721"/>
    </source>
</evidence>
<accession>V9EAN0</accession>